<keyword evidence="3" id="KW-0238">DNA-binding</keyword>
<dbReference type="KEGG" id="est:DN752_08435"/>
<dbReference type="EMBL" id="CP030041">
    <property type="protein sequence ID" value="AWW30145.1"/>
    <property type="molecule type" value="Genomic_DNA"/>
</dbReference>
<dbReference type="AlphaFoldDB" id="A0A2Z4IGU4"/>
<dbReference type="InterPro" id="IPR000055">
    <property type="entry name" value="Restrct_endonuc_typeI_TRD"/>
</dbReference>
<evidence type="ECO:0000259" key="4">
    <source>
        <dbReference type="Pfam" id="PF01420"/>
    </source>
</evidence>
<protein>
    <recommendedName>
        <fullName evidence="4">Type I restriction modification DNA specificity domain-containing protein</fullName>
    </recommendedName>
</protein>
<dbReference type="Proteomes" id="UP000248688">
    <property type="component" value="Chromosome"/>
</dbReference>
<keyword evidence="2" id="KW-0680">Restriction system</keyword>
<proteinExistence type="inferred from homology"/>
<dbReference type="OrthoDB" id="825893at2"/>
<dbReference type="SUPFAM" id="SSF116734">
    <property type="entry name" value="DNA methylase specificity domain"/>
    <property type="match status" value="2"/>
</dbReference>
<accession>A0A2Z4IGU4</accession>
<evidence type="ECO:0000256" key="2">
    <source>
        <dbReference type="ARBA" id="ARBA00022747"/>
    </source>
</evidence>
<dbReference type="InterPro" id="IPR051212">
    <property type="entry name" value="Type-I_RE_S_subunit"/>
</dbReference>
<dbReference type="REBASE" id="254372">
    <property type="entry name" value="S.Est8714ORF8440P"/>
</dbReference>
<organism evidence="5 6">
    <name type="scientific">Echinicola strongylocentroti</name>
    <dbReference type="NCBI Taxonomy" id="1795355"/>
    <lineage>
        <taxon>Bacteria</taxon>
        <taxon>Pseudomonadati</taxon>
        <taxon>Bacteroidota</taxon>
        <taxon>Cytophagia</taxon>
        <taxon>Cytophagales</taxon>
        <taxon>Cyclobacteriaceae</taxon>
        <taxon>Echinicola</taxon>
    </lineage>
</organism>
<reference evidence="5 6" key="1">
    <citation type="submission" date="2018-06" db="EMBL/GenBank/DDBJ databases">
        <title>Echinicola strongylocentroti sp. nov., isolated from a sea urchin Strongylocentrotus intermedius.</title>
        <authorList>
            <person name="Bae S.S."/>
        </authorList>
    </citation>
    <scope>NUCLEOTIDE SEQUENCE [LARGE SCALE GENOMIC DNA]</scope>
    <source>
        <strain evidence="5 6">MEBiC08714</strain>
    </source>
</reference>
<sequence length="509" mass="57996">MSLMKIKDIFHFEKGSLQSTKATPGDYDFITAASDWKTHNEFTHDCEALIFAAAASGSLGRTHYVNGKFISSDLCFIITPKDPDKYPVDLKFYHLIFEAFKDEIVRNTKSGTSKESIGLTVFGKYELPYYDIDKQINTRKKFVNAQDSTNKIDTELNHQLEILKQLRQAFLKEAFQGQLVAQHSNEEPASELLAKINAEKERLVKEKKIKKQKPMHAISEDEIPFEIPDSWYWCRIDYIADIGTGATPLTSNDSYYKNGTIPWITSSATNNLFINEAEKHITQKAIDETNCKVYPPGTLVVAMYGQGKTRGQISELLIHAATNQACATISFYLDEIILRKYVKLFFQKIYLEIRELAYGGAQPNLNLGKIKNTLVPIPPLTEQHRIVSKLDMLIAYCDELEKGISESQLENELLLKQVLTESLGLTLKKVEPIEISSKKVEITSKFDPNTTLMEIVELLKKHGKLHAEELWKMSKYPNDIDAFYAELKKQIELNKVVKESNEKGYLELV</sequence>
<feature type="domain" description="Type I restriction modification DNA specificity" evidence="4">
    <location>
        <begin position="229"/>
        <end position="406"/>
    </location>
</feature>
<dbReference type="InterPro" id="IPR044946">
    <property type="entry name" value="Restrct_endonuc_typeI_TRD_sf"/>
</dbReference>
<evidence type="ECO:0000256" key="3">
    <source>
        <dbReference type="ARBA" id="ARBA00023125"/>
    </source>
</evidence>
<gene>
    <name evidence="5" type="ORF">DN752_08435</name>
</gene>
<dbReference type="GO" id="GO:0003677">
    <property type="term" value="F:DNA binding"/>
    <property type="evidence" value="ECO:0007669"/>
    <property type="project" value="UniProtKB-KW"/>
</dbReference>
<dbReference type="Pfam" id="PF01420">
    <property type="entry name" value="Methylase_S"/>
    <property type="match status" value="2"/>
</dbReference>
<evidence type="ECO:0000313" key="6">
    <source>
        <dbReference type="Proteomes" id="UP000248688"/>
    </source>
</evidence>
<comment type="similarity">
    <text evidence="1">Belongs to the type-I restriction system S methylase family.</text>
</comment>
<dbReference type="Gene3D" id="3.90.220.20">
    <property type="entry name" value="DNA methylase specificity domains"/>
    <property type="match status" value="2"/>
</dbReference>
<name>A0A2Z4IGU4_9BACT</name>
<dbReference type="GO" id="GO:0009307">
    <property type="term" value="P:DNA restriction-modification system"/>
    <property type="evidence" value="ECO:0007669"/>
    <property type="project" value="UniProtKB-KW"/>
</dbReference>
<dbReference type="PANTHER" id="PTHR43140">
    <property type="entry name" value="TYPE-1 RESTRICTION ENZYME ECOKI SPECIFICITY PROTEIN"/>
    <property type="match status" value="1"/>
</dbReference>
<feature type="domain" description="Type I restriction modification DNA specificity" evidence="4">
    <location>
        <begin position="4"/>
        <end position="159"/>
    </location>
</feature>
<keyword evidence="6" id="KW-1185">Reference proteome</keyword>
<evidence type="ECO:0000313" key="5">
    <source>
        <dbReference type="EMBL" id="AWW30145.1"/>
    </source>
</evidence>
<dbReference type="PANTHER" id="PTHR43140:SF1">
    <property type="entry name" value="TYPE I RESTRICTION ENZYME ECOKI SPECIFICITY SUBUNIT"/>
    <property type="match status" value="1"/>
</dbReference>
<evidence type="ECO:0000256" key="1">
    <source>
        <dbReference type="ARBA" id="ARBA00010923"/>
    </source>
</evidence>